<feature type="region of interest" description="Disordered" evidence="1">
    <location>
        <begin position="31"/>
        <end position="50"/>
    </location>
</feature>
<proteinExistence type="predicted"/>
<evidence type="ECO:0000313" key="2">
    <source>
        <dbReference type="EMBL" id="MPC41116.1"/>
    </source>
</evidence>
<protein>
    <submittedName>
        <fullName evidence="2">Uncharacterized protein</fullName>
    </submittedName>
</protein>
<organism evidence="2 3">
    <name type="scientific">Portunus trituberculatus</name>
    <name type="common">Swimming crab</name>
    <name type="synonym">Neptunus trituberculatus</name>
    <dbReference type="NCBI Taxonomy" id="210409"/>
    <lineage>
        <taxon>Eukaryota</taxon>
        <taxon>Metazoa</taxon>
        <taxon>Ecdysozoa</taxon>
        <taxon>Arthropoda</taxon>
        <taxon>Crustacea</taxon>
        <taxon>Multicrustacea</taxon>
        <taxon>Malacostraca</taxon>
        <taxon>Eumalacostraca</taxon>
        <taxon>Eucarida</taxon>
        <taxon>Decapoda</taxon>
        <taxon>Pleocyemata</taxon>
        <taxon>Brachyura</taxon>
        <taxon>Eubrachyura</taxon>
        <taxon>Portunoidea</taxon>
        <taxon>Portunidae</taxon>
        <taxon>Portuninae</taxon>
        <taxon>Portunus</taxon>
    </lineage>
</organism>
<dbReference type="EMBL" id="VSRR010004936">
    <property type="protein sequence ID" value="MPC41116.1"/>
    <property type="molecule type" value="Genomic_DNA"/>
</dbReference>
<accession>A0A5B7F719</accession>
<gene>
    <name evidence="2" type="ORF">E2C01_034702</name>
</gene>
<sequence>MPILSPTTTTPNKLGYRRTLKSQLLLLETVERRPRKRRRSHSNQGAGLLLGSAPQSVSAASFGPPHPVQHSHKDDPFTSLITMEADPSLLGFHWSPVPSSALVAFFEGCWVWITQSSSGEWGPRTDVEGKKHMYEFSSFPYSHLGNKHRVAFVPPASAVDAIGCLLKVPILAKYNSACLQGPPDSARAMLAGQGRCPWSRVDMNLDRLWEQEINQDLSKSTPAIIPIPVIPVSPDLCQWTNDLVTGYKQLSRDTFEDIPRDISVTLDACAHANLATVRPALDRAVAVRISLRREALKKLPEDVKQSSKLAEAKRQRHLCFGDPEEELEK</sequence>
<keyword evidence="3" id="KW-1185">Reference proteome</keyword>
<evidence type="ECO:0000256" key="1">
    <source>
        <dbReference type="SAM" id="MobiDB-lite"/>
    </source>
</evidence>
<dbReference type="Proteomes" id="UP000324222">
    <property type="component" value="Unassembled WGS sequence"/>
</dbReference>
<dbReference type="AlphaFoldDB" id="A0A5B7F719"/>
<evidence type="ECO:0000313" key="3">
    <source>
        <dbReference type="Proteomes" id="UP000324222"/>
    </source>
</evidence>
<reference evidence="2 3" key="1">
    <citation type="submission" date="2019-05" db="EMBL/GenBank/DDBJ databases">
        <title>Another draft genome of Portunus trituberculatus and its Hox gene families provides insights of decapod evolution.</title>
        <authorList>
            <person name="Jeong J.-H."/>
            <person name="Song I."/>
            <person name="Kim S."/>
            <person name="Choi T."/>
            <person name="Kim D."/>
            <person name="Ryu S."/>
            <person name="Kim W."/>
        </authorList>
    </citation>
    <scope>NUCLEOTIDE SEQUENCE [LARGE SCALE GENOMIC DNA]</scope>
    <source>
        <tissue evidence="2">Muscle</tissue>
    </source>
</reference>
<name>A0A5B7F719_PORTR</name>
<comment type="caution">
    <text evidence="2">The sequence shown here is derived from an EMBL/GenBank/DDBJ whole genome shotgun (WGS) entry which is preliminary data.</text>
</comment>